<evidence type="ECO:0000256" key="1">
    <source>
        <dbReference type="SAM" id="MobiDB-lite"/>
    </source>
</evidence>
<protein>
    <submittedName>
        <fullName evidence="2">Uncharacterized protein</fullName>
    </submittedName>
</protein>
<comment type="caution">
    <text evidence="2">The sequence shown here is derived from an EMBL/GenBank/DDBJ whole genome shotgun (WGS) entry which is preliminary data.</text>
</comment>
<name>A0A9P0PIK7_ACAOB</name>
<sequence>MRSRYGNTYLALQQSTKVVHIDAEGAQRIHRRKNQNPNLYEDQHSPTSVAEFEGDSSDEYNPCDEEDDEENHALTTTKQKARWRTRYPDQWERAINKKRRSLSESYQIYKKR</sequence>
<feature type="compositionally biased region" description="Acidic residues" evidence="1">
    <location>
        <begin position="52"/>
        <end position="70"/>
    </location>
</feature>
<evidence type="ECO:0000313" key="3">
    <source>
        <dbReference type="Proteomes" id="UP001152888"/>
    </source>
</evidence>
<reference evidence="2" key="1">
    <citation type="submission" date="2022-03" db="EMBL/GenBank/DDBJ databases">
        <authorList>
            <person name="Sayadi A."/>
        </authorList>
    </citation>
    <scope>NUCLEOTIDE SEQUENCE</scope>
</reference>
<gene>
    <name evidence="2" type="ORF">ACAOBT_LOCUS14861</name>
</gene>
<keyword evidence="3" id="KW-1185">Reference proteome</keyword>
<dbReference type="EMBL" id="CAKOFQ010006917">
    <property type="protein sequence ID" value="CAH1982153.1"/>
    <property type="molecule type" value="Genomic_DNA"/>
</dbReference>
<proteinExistence type="predicted"/>
<organism evidence="2 3">
    <name type="scientific">Acanthoscelides obtectus</name>
    <name type="common">Bean weevil</name>
    <name type="synonym">Bruchus obtectus</name>
    <dbReference type="NCBI Taxonomy" id="200917"/>
    <lineage>
        <taxon>Eukaryota</taxon>
        <taxon>Metazoa</taxon>
        <taxon>Ecdysozoa</taxon>
        <taxon>Arthropoda</taxon>
        <taxon>Hexapoda</taxon>
        <taxon>Insecta</taxon>
        <taxon>Pterygota</taxon>
        <taxon>Neoptera</taxon>
        <taxon>Endopterygota</taxon>
        <taxon>Coleoptera</taxon>
        <taxon>Polyphaga</taxon>
        <taxon>Cucujiformia</taxon>
        <taxon>Chrysomeloidea</taxon>
        <taxon>Chrysomelidae</taxon>
        <taxon>Bruchinae</taxon>
        <taxon>Bruchini</taxon>
        <taxon>Acanthoscelides</taxon>
    </lineage>
</organism>
<dbReference type="Proteomes" id="UP001152888">
    <property type="component" value="Unassembled WGS sequence"/>
</dbReference>
<dbReference type="AlphaFoldDB" id="A0A9P0PIK7"/>
<accession>A0A9P0PIK7</accession>
<feature type="region of interest" description="Disordered" evidence="1">
    <location>
        <begin position="30"/>
        <end position="83"/>
    </location>
</feature>
<evidence type="ECO:0000313" key="2">
    <source>
        <dbReference type="EMBL" id="CAH1982153.1"/>
    </source>
</evidence>